<evidence type="ECO:0000313" key="2">
    <source>
        <dbReference type="Proteomes" id="UP000799539"/>
    </source>
</evidence>
<dbReference type="AlphaFoldDB" id="A0A6A6FHH3"/>
<protein>
    <submittedName>
        <fullName evidence="1">Uncharacterized protein</fullName>
    </submittedName>
</protein>
<gene>
    <name evidence="1" type="ORF">CERZMDRAFT_84510</name>
</gene>
<proteinExistence type="predicted"/>
<keyword evidence="2" id="KW-1185">Reference proteome</keyword>
<reference evidence="1" key="1">
    <citation type="journal article" date="2020" name="Stud. Mycol.">
        <title>101 Dothideomycetes genomes: a test case for predicting lifestyles and emergence of pathogens.</title>
        <authorList>
            <person name="Haridas S."/>
            <person name="Albert R."/>
            <person name="Binder M."/>
            <person name="Bloem J."/>
            <person name="Labutti K."/>
            <person name="Salamov A."/>
            <person name="Andreopoulos B."/>
            <person name="Baker S."/>
            <person name="Barry K."/>
            <person name="Bills G."/>
            <person name="Bluhm B."/>
            <person name="Cannon C."/>
            <person name="Castanera R."/>
            <person name="Culley D."/>
            <person name="Daum C."/>
            <person name="Ezra D."/>
            <person name="Gonzalez J."/>
            <person name="Henrissat B."/>
            <person name="Kuo A."/>
            <person name="Liang C."/>
            <person name="Lipzen A."/>
            <person name="Lutzoni F."/>
            <person name="Magnuson J."/>
            <person name="Mondo S."/>
            <person name="Nolan M."/>
            <person name="Ohm R."/>
            <person name="Pangilinan J."/>
            <person name="Park H.-J."/>
            <person name="Ramirez L."/>
            <person name="Alfaro M."/>
            <person name="Sun H."/>
            <person name="Tritt A."/>
            <person name="Yoshinaga Y."/>
            <person name="Zwiers L.-H."/>
            <person name="Turgeon B."/>
            <person name="Goodwin S."/>
            <person name="Spatafora J."/>
            <person name="Crous P."/>
            <person name="Grigoriev I."/>
        </authorList>
    </citation>
    <scope>NUCLEOTIDE SEQUENCE</scope>
    <source>
        <strain evidence="1">SCOH1-5</strain>
    </source>
</reference>
<organism evidence="1 2">
    <name type="scientific">Cercospora zeae-maydis SCOH1-5</name>
    <dbReference type="NCBI Taxonomy" id="717836"/>
    <lineage>
        <taxon>Eukaryota</taxon>
        <taxon>Fungi</taxon>
        <taxon>Dikarya</taxon>
        <taxon>Ascomycota</taxon>
        <taxon>Pezizomycotina</taxon>
        <taxon>Dothideomycetes</taxon>
        <taxon>Dothideomycetidae</taxon>
        <taxon>Mycosphaerellales</taxon>
        <taxon>Mycosphaerellaceae</taxon>
        <taxon>Cercospora</taxon>
    </lineage>
</organism>
<sequence>MIVERIFCSCAYPLLPRLVTLNDLSTAVPVGHVILRPLQQNGGLPGLAQKSGKRGTNGFERQHAVRDLTCTQGQSAEVKRRERKGHRMFDQLSRCPDPLKVHDSAAGSLPAALNFMTLNGQFRRECALLVSLSARTHAVEEQKTGR</sequence>
<dbReference type="Proteomes" id="UP000799539">
    <property type="component" value="Unassembled WGS sequence"/>
</dbReference>
<evidence type="ECO:0000313" key="1">
    <source>
        <dbReference type="EMBL" id="KAF2212909.1"/>
    </source>
</evidence>
<dbReference type="EMBL" id="ML992672">
    <property type="protein sequence ID" value="KAF2212909.1"/>
    <property type="molecule type" value="Genomic_DNA"/>
</dbReference>
<accession>A0A6A6FHH3</accession>
<name>A0A6A6FHH3_9PEZI</name>